<sequence>MIAEVLFMCFDFLLGHCLGKLLLFSCTFFNVILHCYKFFLLSILFLFFFFFLIQAGEQFDLQMFIFSFLFIYFYLILFHMSGT</sequence>
<proteinExistence type="predicted"/>
<dbReference type="EMBL" id="GFTR01001001">
    <property type="protein sequence ID" value="JAW15425.1"/>
    <property type="molecule type" value="Transcribed_RNA"/>
</dbReference>
<reference evidence="2" key="1">
    <citation type="journal article" date="2018" name="PLoS Negl. Trop. Dis.">
        <title>An insight into the salivary gland and fat body transcriptome of Panstrongylus lignarius (Hemiptera: Heteroptera), the main vector of Chagas disease in Peru.</title>
        <authorList>
            <person name="Nevoa J.C."/>
            <person name="Mendes M.T."/>
            <person name="da Silva M.V."/>
            <person name="Soares S.C."/>
            <person name="Oliveira C.J.F."/>
            <person name="Ribeiro J.M.C."/>
        </authorList>
    </citation>
    <scope>NUCLEOTIDE SEQUENCE</scope>
</reference>
<keyword evidence="1" id="KW-0812">Transmembrane</keyword>
<organism evidence="2">
    <name type="scientific">Panstrongylus lignarius</name>
    <dbReference type="NCBI Taxonomy" id="156445"/>
    <lineage>
        <taxon>Eukaryota</taxon>
        <taxon>Metazoa</taxon>
        <taxon>Ecdysozoa</taxon>
        <taxon>Arthropoda</taxon>
        <taxon>Hexapoda</taxon>
        <taxon>Insecta</taxon>
        <taxon>Pterygota</taxon>
        <taxon>Neoptera</taxon>
        <taxon>Paraneoptera</taxon>
        <taxon>Hemiptera</taxon>
        <taxon>Heteroptera</taxon>
        <taxon>Panheteroptera</taxon>
        <taxon>Cimicomorpha</taxon>
        <taxon>Reduviidae</taxon>
        <taxon>Triatominae</taxon>
        <taxon>Panstrongylus</taxon>
    </lineage>
</organism>
<protein>
    <submittedName>
        <fullName evidence="2">Uncharacterized protein</fullName>
    </submittedName>
</protein>
<feature type="transmembrane region" description="Helical" evidence="1">
    <location>
        <begin position="38"/>
        <end position="55"/>
    </location>
</feature>
<name>A0A224XSC5_9HEMI</name>
<feature type="transmembrane region" description="Helical" evidence="1">
    <location>
        <begin position="12"/>
        <end position="31"/>
    </location>
</feature>
<keyword evidence="1" id="KW-1133">Transmembrane helix</keyword>
<evidence type="ECO:0000256" key="1">
    <source>
        <dbReference type="SAM" id="Phobius"/>
    </source>
</evidence>
<dbReference type="AlphaFoldDB" id="A0A224XSC5"/>
<feature type="transmembrane region" description="Helical" evidence="1">
    <location>
        <begin position="61"/>
        <end position="80"/>
    </location>
</feature>
<evidence type="ECO:0000313" key="2">
    <source>
        <dbReference type="EMBL" id="JAW15425.1"/>
    </source>
</evidence>
<keyword evidence="1" id="KW-0472">Membrane</keyword>
<accession>A0A224XSC5</accession>